<dbReference type="Pfam" id="PF03918">
    <property type="entry name" value="CcmH"/>
    <property type="match status" value="1"/>
</dbReference>
<evidence type="ECO:0000256" key="2">
    <source>
        <dbReference type="ARBA" id="ARBA00022617"/>
    </source>
</evidence>
<dbReference type="AlphaFoldDB" id="A0A917JND3"/>
<gene>
    <name evidence="8" type="ORF">GCM10007966_04160</name>
</gene>
<sequence length="132" mass="15034">MKGLRFLVGLSLSLFVLTVLAKPLYSFDSPKQEAQFNHLLRELRCLVCQNQDLSDSNAPLAKDLRGEVYALVTAGKSDHDITNYLSERYGDFILFKPPVKGITLFLWFGPMLFLGIGFGIFWKTCFKRQAHE</sequence>
<evidence type="ECO:0000313" key="8">
    <source>
        <dbReference type="EMBL" id="GGI78707.1"/>
    </source>
</evidence>
<evidence type="ECO:0000256" key="6">
    <source>
        <dbReference type="RuleBase" id="RU364112"/>
    </source>
</evidence>
<keyword evidence="5 6" id="KW-0408">Iron</keyword>
<evidence type="ECO:0000259" key="7">
    <source>
        <dbReference type="Pfam" id="PF03918"/>
    </source>
</evidence>
<dbReference type="PANTHER" id="PTHR47870:SF4">
    <property type="entry name" value="CYTOCHROME C-TYPE BIOGENESIS PROTEIN CYCH"/>
    <property type="match status" value="1"/>
</dbReference>
<organism evidence="8 9">
    <name type="scientific">Legionella impletisoli</name>
    <dbReference type="NCBI Taxonomy" id="343510"/>
    <lineage>
        <taxon>Bacteria</taxon>
        <taxon>Pseudomonadati</taxon>
        <taxon>Pseudomonadota</taxon>
        <taxon>Gammaproteobacteria</taxon>
        <taxon>Legionellales</taxon>
        <taxon>Legionellaceae</taxon>
        <taxon>Legionella</taxon>
    </lineage>
</organism>
<keyword evidence="4 6" id="KW-0732">Signal</keyword>
<feature type="transmembrane region" description="Helical" evidence="6">
    <location>
        <begin position="104"/>
        <end position="122"/>
    </location>
</feature>
<keyword evidence="2 6" id="KW-0349">Heme</keyword>
<dbReference type="EMBL" id="BMOB01000001">
    <property type="protein sequence ID" value="GGI78707.1"/>
    <property type="molecule type" value="Genomic_DNA"/>
</dbReference>
<dbReference type="InterPro" id="IPR005616">
    <property type="entry name" value="CcmH/CycL/Ccl2/NrfF_N"/>
</dbReference>
<accession>A0A917JND3</accession>
<keyword evidence="6" id="KW-0812">Transmembrane</keyword>
<dbReference type="OrthoDB" id="9804975at2"/>
<dbReference type="InterPro" id="IPR038297">
    <property type="entry name" value="CcmH/CycL/NrfF/Ccl2_sf"/>
</dbReference>
<evidence type="ECO:0000256" key="1">
    <source>
        <dbReference type="ARBA" id="ARBA00010342"/>
    </source>
</evidence>
<feature type="domain" description="CcmH/CycL/Ccl2/NrfF N-terminal" evidence="7">
    <location>
        <begin position="14"/>
        <end position="130"/>
    </location>
</feature>
<dbReference type="CDD" id="cd16378">
    <property type="entry name" value="CcmH_N"/>
    <property type="match status" value="1"/>
</dbReference>
<reference evidence="8" key="2">
    <citation type="submission" date="2020-09" db="EMBL/GenBank/DDBJ databases">
        <authorList>
            <person name="Sun Q."/>
            <person name="Ohkuma M."/>
        </authorList>
    </citation>
    <scope>NUCLEOTIDE SEQUENCE</scope>
    <source>
        <strain evidence="8">JCM 13919</strain>
    </source>
</reference>
<comment type="similarity">
    <text evidence="1 6">Belongs to the CcmH/CycL/Ccl2/NrfF family.</text>
</comment>
<evidence type="ECO:0000256" key="4">
    <source>
        <dbReference type="ARBA" id="ARBA00022729"/>
    </source>
</evidence>
<keyword evidence="3 6" id="KW-0479">Metal-binding</keyword>
<name>A0A917JND3_9GAMM</name>
<dbReference type="InterPro" id="IPR051263">
    <property type="entry name" value="C-type_cytochrome_biogenesis"/>
</dbReference>
<reference evidence="8" key="1">
    <citation type="journal article" date="2014" name="Int. J. Syst. Evol. Microbiol.">
        <title>Complete genome sequence of Corynebacterium casei LMG S-19264T (=DSM 44701T), isolated from a smear-ripened cheese.</title>
        <authorList>
            <consortium name="US DOE Joint Genome Institute (JGI-PGF)"/>
            <person name="Walter F."/>
            <person name="Albersmeier A."/>
            <person name="Kalinowski J."/>
            <person name="Ruckert C."/>
        </authorList>
    </citation>
    <scope>NUCLEOTIDE SEQUENCE</scope>
    <source>
        <strain evidence="8">JCM 13919</strain>
    </source>
</reference>
<evidence type="ECO:0000313" key="9">
    <source>
        <dbReference type="Proteomes" id="UP000630149"/>
    </source>
</evidence>
<keyword evidence="6" id="KW-0472">Membrane</keyword>
<evidence type="ECO:0000256" key="5">
    <source>
        <dbReference type="ARBA" id="ARBA00023004"/>
    </source>
</evidence>
<dbReference type="GO" id="GO:0017004">
    <property type="term" value="P:cytochrome complex assembly"/>
    <property type="evidence" value="ECO:0007669"/>
    <property type="project" value="UniProtKB-ARBA"/>
</dbReference>
<dbReference type="PANTHER" id="PTHR47870">
    <property type="entry name" value="CYTOCHROME C-TYPE BIOGENESIS PROTEIN CCMH"/>
    <property type="match status" value="1"/>
</dbReference>
<proteinExistence type="inferred from homology"/>
<dbReference type="RefSeq" id="WP_131775642.1">
    <property type="nucleotide sequence ID" value="NZ_BMOB01000001.1"/>
</dbReference>
<comment type="function">
    <text evidence="6">Possible subunit of a heme lyase.</text>
</comment>
<dbReference type="Gene3D" id="1.10.8.640">
    <property type="entry name" value="Cytochrome C biogenesis protein"/>
    <property type="match status" value="1"/>
</dbReference>
<keyword evidence="6" id="KW-1133">Transmembrane helix</keyword>
<dbReference type="GO" id="GO:0005886">
    <property type="term" value="C:plasma membrane"/>
    <property type="evidence" value="ECO:0007669"/>
    <property type="project" value="TreeGrafter"/>
</dbReference>
<dbReference type="GO" id="GO:0046872">
    <property type="term" value="F:metal ion binding"/>
    <property type="evidence" value="ECO:0007669"/>
    <property type="project" value="UniProtKB-KW"/>
</dbReference>
<dbReference type="Proteomes" id="UP000630149">
    <property type="component" value="Unassembled WGS sequence"/>
</dbReference>
<protein>
    <recommendedName>
        <fullName evidence="6">Cytochrome c-type biogenesis protein</fullName>
    </recommendedName>
</protein>
<comment type="caution">
    <text evidence="8">The sequence shown here is derived from an EMBL/GenBank/DDBJ whole genome shotgun (WGS) entry which is preliminary data.</text>
</comment>
<evidence type="ECO:0000256" key="3">
    <source>
        <dbReference type="ARBA" id="ARBA00022723"/>
    </source>
</evidence>
<keyword evidence="9" id="KW-1185">Reference proteome</keyword>
<dbReference type="FunFam" id="1.10.8.640:FF:000001">
    <property type="entry name" value="Cytochrome c-type biogenesis protein"/>
    <property type="match status" value="1"/>
</dbReference>